<dbReference type="Proteomes" id="UP001165383">
    <property type="component" value="Unassembled WGS sequence"/>
</dbReference>
<sequence>MGIEDDRAFHLERARQCRRMAEEAGDPAVRSLHEQLAQFHDAEALREIGELVDDEDGA</sequence>
<gene>
    <name evidence="1" type="ORF">LZ518_06745</name>
</gene>
<dbReference type="RefSeq" id="WP_249915239.1">
    <property type="nucleotide sequence ID" value="NZ_JAMGBB010000001.1"/>
</dbReference>
<comment type="caution">
    <text evidence="1">The sequence shown here is derived from an EMBL/GenBank/DDBJ whole genome shotgun (WGS) entry which is preliminary data.</text>
</comment>
<proteinExistence type="predicted"/>
<reference evidence="1" key="1">
    <citation type="submission" date="2022-05" db="EMBL/GenBank/DDBJ databases">
        <authorList>
            <person name="Jo J.-H."/>
            <person name="Im W.-T."/>
        </authorList>
    </citation>
    <scope>NUCLEOTIDE SEQUENCE</scope>
    <source>
        <strain evidence="1">RB56-2</strain>
    </source>
</reference>
<evidence type="ECO:0000313" key="2">
    <source>
        <dbReference type="Proteomes" id="UP001165383"/>
    </source>
</evidence>
<name>A0ABT0S8U2_9SPHN</name>
<protein>
    <submittedName>
        <fullName evidence="1">Uncharacterized protein</fullName>
    </submittedName>
</protein>
<evidence type="ECO:0000313" key="1">
    <source>
        <dbReference type="EMBL" id="MCL6740830.1"/>
    </source>
</evidence>
<keyword evidence="2" id="KW-1185">Reference proteome</keyword>
<organism evidence="1 2">
    <name type="scientific">Sphingomonas brevis</name>
    <dbReference type="NCBI Taxonomy" id="2908206"/>
    <lineage>
        <taxon>Bacteria</taxon>
        <taxon>Pseudomonadati</taxon>
        <taxon>Pseudomonadota</taxon>
        <taxon>Alphaproteobacteria</taxon>
        <taxon>Sphingomonadales</taxon>
        <taxon>Sphingomonadaceae</taxon>
        <taxon>Sphingomonas</taxon>
    </lineage>
</organism>
<accession>A0ABT0S8U2</accession>
<dbReference type="EMBL" id="JAMGBB010000001">
    <property type="protein sequence ID" value="MCL6740830.1"/>
    <property type="molecule type" value="Genomic_DNA"/>
</dbReference>